<evidence type="ECO:0000313" key="2">
    <source>
        <dbReference type="Proteomes" id="UP001487740"/>
    </source>
</evidence>
<comment type="caution">
    <text evidence="1">The sequence shown here is derived from an EMBL/GenBank/DDBJ whole genome shotgun (WGS) entry which is preliminary data.</text>
</comment>
<name>A0AAW0TS77_SCYPA</name>
<protein>
    <submittedName>
        <fullName evidence="1">Uncharacterized protein</fullName>
    </submittedName>
</protein>
<dbReference type="EMBL" id="JARAKH010000025">
    <property type="protein sequence ID" value="KAK8390628.1"/>
    <property type="molecule type" value="Genomic_DNA"/>
</dbReference>
<dbReference type="Proteomes" id="UP001487740">
    <property type="component" value="Unassembled WGS sequence"/>
</dbReference>
<reference evidence="1 2" key="1">
    <citation type="submission" date="2023-03" db="EMBL/GenBank/DDBJ databases">
        <title>High-quality genome of Scylla paramamosain provides insights in environmental adaptation.</title>
        <authorList>
            <person name="Zhang L."/>
        </authorList>
    </citation>
    <scope>NUCLEOTIDE SEQUENCE [LARGE SCALE GENOMIC DNA]</scope>
    <source>
        <strain evidence="1">LZ_2023a</strain>
        <tissue evidence="1">Muscle</tissue>
    </source>
</reference>
<gene>
    <name evidence="1" type="ORF">O3P69_010372</name>
</gene>
<keyword evidence="2" id="KW-1185">Reference proteome</keyword>
<dbReference type="AlphaFoldDB" id="A0AAW0TS77"/>
<organism evidence="1 2">
    <name type="scientific">Scylla paramamosain</name>
    <name type="common">Mud crab</name>
    <dbReference type="NCBI Taxonomy" id="85552"/>
    <lineage>
        <taxon>Eukaryota</taxon>
        <taxon>Metazoa</taxon>
        <taxon>Ecdysozoa</taxon>
        <taxon>Arthropoda</taxon>
        <taxon>Crustacea</taxon>
        <taxon>Multicrustacea</taxon>
        <taxon>Malacostraca</taxon>
        <taxon>Eumalacostraca</taxon>
        <taxon>Eucarida</taxon>
        <taxon>Decapoda</taxon>
        <taxon>Pleocyemata</taxon>
        <taxon>Brachyura</taxon>
        <taxon>Eubrachyura</taxon>
        <taxon>Portunoidea</taxon>
        <taxon>Portunidae</taxon>
        <taxon>Portuninae</taxon>
        <taxon>Scylla</taxon>
    </lineage>
</organism>
<accession>A0AAW0TS77</accession>
<evidence type="ECO:0000313" key="1">
    <source>
        <dbReference type="EMBL" id="KAK8390628.1"/>
    </source>
</evidence>
<sequence>MVKPSATFTDTLPRVLFDRLEADPYINAAAILSKYAKVFSPMHAKSTWSIKQLNGLLVTPDILTGNLDILDSERREVDIASRTNLFGCNNMPKNEGALASGNTIASMQMLKNKSINATVMKGEEERGLVPISQTTMDCDSLYRDCGRRYNDGF</sequence>
<proteinExistence type="predicted"/>